<accession>A0A7R6TMR6</accession>
<feature type="signal peptide" evidence="1">
    <location>
        <begin position="1"/>
        <end position="23"/>
    </location>
</feature>
<gene>
    <name evidence="2" type="ORF">ICHIAU1_10800</name>
</gene>
<dbReference type="RefSeq" id="WP_162050447.1">
    <property type="nucleotide sequence ID" value="NZ_AP022345.1"/>
</dbReference>
<evidence type="ECO:0000313" key="3">
    <source>
        <dbReference type="Proteomes" id="UP000463961"/>
    </source>
</evidence>
<sequence>MKKLIKIPAALLLSALCTHPVYAQPDFDNADIPPGFKAYTFLGGCGTVVKFDPIENVQPRYSDRQPDQRNVYTGGLLAGVLSAIPGVGFLAAAAVDAATGIVGSAISNAVGKEKDETAIKEQQWENVYLLTVKPDYGPEFTIPYEKLNQKTPDIGSRVRMSSDAFLTDRKFHVYFAGNKDLGDSLSEEYVSFCHGGTRASFPENMKVRQLSYNGNEFEWKKVDPGIQAAVDGYYAKNKALAAKEKEAAAEAEVAKNNESR</sequence>
<dbReference type="Proteomes" id="UP000463961">
    <property type="component" value="Chromosome"/>
</dbReference>
<evidence type="ECO:0000313" key="2">
    <source>
        <dbReference type="EMBL" id="BBU68797.1"/>
    </source>
</evidence>
<reference evidence="3" key="1">
    <citation type="submission" date="2020-01" db="EMBL/GenBank/DDBJ databases">
        <title>Phosphoaccumulans saitamaens gen. nov., sp. nov., a polyphosphate accumulating bacterium isolated from surface river water.</title>
        <authorList>
            <person name="Watanabe K."/>
            <person name="Suda W."/>
        </authorList>
    </citation>
    <scope>NUCLEOTIDE SEQUENCE [LARGE SCALE GENOMIC DNA]</scope>
    <source>
        <strain evidence="3">ICHIAU1</strain>
    </source>
</reference>
<dbReference type="AlphaFoldDB" id="A0A7R6TMR6"/>
<keyword evidence="1" id="KW-0732">Signal</keyword>
<keyword evidence="3" id="KW-1185">Reference proteome</keyword>
<name>A0A7R6TMR6_9RHOO</name>
<organism evidence="2 3">
    <name type="scientific">Fluviibacter phosphoraccumulans</name>
    <dbReference type="NCBI Taxonomy" id="1751046"/>
    <lineage>
        <taxon>Bacteria</taxon>
        <taxon>Pseudomonadati</taxon>
        <taxon>Pseudomonadota</taxon>
        <taxon>Betaproteobacteria</taxon>
        <taxon>Rhodocyclales</taxon>
        <taxon>Fluviibacteraceae</taxon>
        <taxon>Fluviibacter</taxon>
    </lineage>
</organism>
<dbReference type="EMBL" id="AP022345">
    <property type="protein sequence ID" value="BBU68797.1"/>
    <property type="molecule type" value="Genomic_DNA"/>
</dbReference>
<proteinExistence type="predicted"/>
<protein>
    <submittedName>
        <fullName evidence="2">Uncharacterized protein</fullName>
    </submittedName>
</protein>
<feature type="chain" id="PRO_5031510716" evidence="1">
    <location>
        <begin position="24"/>
        <end position="260"/>
    </location>
</feature>
<evidence type="ECO:0000256" key="1">
    <source>
        <dbReference type="SAM" id="SignalP"/>
    </source>
</evidence>